<dbReference type="SFLD" id="SFLDG00358">
    <property type="entry name" value="Main_(cytGST)"/>
    <property type="match status" value="1"/>
</dbReference>
<dbReference type="AlphaFoldDB" id="A0A165H1M3"/>
<dbReference type="FunFam" id="1.20.1050.130:FF:000016">
    <property type="entry name" value="Glutathione S-transferase 1"/>
    <property type="match status" value="1"/>
</dbReference>
<dbReference type="GO" id="GO:0005634">
    <property type="term" value="C:nucleus"/>
    <property type="evidence" value="ECO:0007669"/>
    <property type="project" value="UniProtKB-ARBA"/>
</dbReference>
<dbReference type="FunCoup" id="A0A165H1M3">
    <property type="interactions" value="128"/>
</dbReference>
<comment type="catalytic activity">
    <reaction evidence="4">
        <text>RX + glutathione = an S-substituted glutathione + a halide anion + H(+)</text>
        <dbReference type="Rhea" id="RHEA:16437"/>
        <dbReference type="ChEBI" id="CHEBI:15378"/>
        <dbReference type="ChEBI" id="CHEBI:16042"/>
        <dbReference type="ChEBI" id="CHEBI:17792"/>
        <dbReference type="ChEBI" id="CHEBI:57925"/>
        <dbReference type="ChEBI" id="CHEBI:90779"/>
        <dbReference type="EC" id="2.5.1.18"/>
    </reaction>
</comment>
<dbReference type="InterPro" id="IPR036282">
    <property type="entry name" value="Glutathione-S-Trfase_C_sf"/>
</dbReference>
<dbReference type="Pfam" id="PF00043">
    <property type="entry name" value="GST_C"/>
    <property type="match status" value="1"/>
</dbReference>
<reference evidence="9 10" key="1">
    <citation type="journal article" date="2016" name="Mol. Biol. Evol.">
        <title>Comparative Genomics of Early-Diverging Mushroom-Forming Fungi Provides Insights into the Origins of Lignocellulose Decay Capabilities.</title>
        <authorList>
            <person name="Nagy L.G."/>
            <person name="Riley R."/>
            <person name="Tritt A."/>
            <person name="Adam C."/>
            <person name="Daum C."/>
            <person name="Floudas D."/>
            <person name="Sun H."/>
            <person name="Yadav J.S."/>
            <person name="Pangilinan J."/>
            <person name="Larsson K.H."/>
            <person name="Matsuura K."/>
            <person name="Barry K."/>
            <person name="Labutti K."/>
            <person name="Kuo R."/>
            <person name="Ohm R.A."/>
            <person name="Bhattacharya S.S."/>
            <person name="Shirouzu T."/>
            <person name="Yoshinaga Y."/>
            <person name="Martin F.M."/>
            <person name="Grigoriev I.V."/>
            <person name="Hibbett D.S."/>
        </authorList>
    </citation>
    <scope>NUCLEOTIDE SEQUENCE [LARGE SCALE GENOMIC DNA]</scope>
    <source>
        <strain evidence="9 10">HHB12733</strain>
    </source>
</reference>
<dbReference type="EC" id="2.5.1.18" evidence="2"/>
<evidence type="ECO:0000256" key="1">
    <source>
        <dbReference type="ARBA" id="ARBA00007409"/>
    </source>
</evidence>
<dbReference type="GO" id="GO:0004364">
    <property type="term" value="F:glutathione transferase activity"/>
    <property type="evidence" value="ECO:0007669"/>
    <property type="project" value="UniProtKB-EC"/>
</dbReference>
<feature type="domain" description="GST N-terminal" evidence="7">
    <location>
        <begin position="7"/>
        <end position="91"/>
    </location>
</feature>
<evidence type="ECO:0000256" key="5">
    <source>
        <dbReference type="ARBA" id="ARBA00060024"/>
    </source>
</evidence>
<dbReference type="GO" id="GO:0005737">
    <property type="term" value="C:cytoplasm"/>
    <property type="evidence" value="ECO:0007669"/>
    <property type="project" value="UniProtKB-ARBA"/>
</dbReference>
<evidence type="ECO:0000313" key="9">
    <source>
        <dbReference type="EMBL" id="KZT58758.1"/>
    </source>
</evidence>
<evidence type="ECO:0000259" key="8">
    <source>
        <dbReference type="PROSITE" id="PS50405"/>
    </source>
</evidence>
<dbReference type="SFLD" id="SFLDG01151">
    <property type="entry name" value="Main.2:_Nu-like"/>
    <property type="match status" value="1"/>
</dbReference>
<proteinExistence type="inferred from homology"/>
<dbReference type="InParanoid" id="A0A165H1M3"/>
<dbReference type="Pfam" id="PF02798">
    <property type="entry name" value="GST_N"/>
    <property type="match status" value="1"/>
</dbReference>
<organism evidence="9 10">
    <name type="scientific">Calocera cornea HHB12733</name>
    <dbReference type="NCBI Taxonomy" id="1353952"/>
    <lineage>
        <taxon>Eukaryota</taxon>
        <taxon>Fungi</taxon>
        <taxon>Dikarya</taxon>
        <taxon>Basidiomycota</taxon>
        <taxon>Agaricomycotina</taxon>
        <taxon>Dacrymycetes</taxon>
        <taxon>Dacrymycetales</taxon>
        <taxon>Dacrymycetaceae</taxon>
        <taxon>Calocera</taxon>
    </lineage>
</organism>
<dbReference type="OrthoDB" id="422574at2759"/>
<dbReference type="SUPFAM" id="SSF47616">
    <property type="entry name" value="GST C-terminal domain-like"/>
    <property type="match status" value="1"/>
</dbReference>
<evidence type="ECO:0000259" key="7">
    <source>
        <dbReference type="PROSITE" id="PS50404"/>
    </source>
</evidence>
<dbReference type="PANTHER" id="PTHR44051:SF3">
    <property type="entry name" value="TRANSCRIPTIONAL REGULATOR URE2"/>
    <property type="match status" value="1"/>
</dbReference>
<evidence type="ECO:0000256" key="3">
    <source>
        <dbReference type="ARBA" id="ARBA00022679"/>
    </source>
</evidence>
<dbReference type="InterPro" id="IPR004045">
    <property type="entry name" value="Glutathione_S-Trfase_N"/>
</dbReference>
<keyword evidence="3 9" id="KW-0808">Transferase</keyword>
<dbReference type="STRING" id="1353952.A0A165H1M3"/>
<dbReference type="PROSITE" id="PS50404">
    <property type="entry name" value="GST_NTER"/>
    <property type="match status" value="1"/>
</dbReference>
<sequence length="225" mass="25795">MSRDTDNQITLYTHRGGLNGWKVACLLSELGLAYESIYLDFSKQEQKSPEYLKLNPNGRIPAIIDHLNNDLVLWESNAILLYLVDTYDKEHKFSAATDTDKAFQNQWLSFQGSGQGVYFGQYFWFTFFHPEKVPSAVARYGKETERILDVLNDVLSKQEWLVGNKVTIADISFITWNHGVFAQREVLGMDLPIAETWPAVYRWHKALISRPAIKSVLDEMVALSN</sequence>
<dbReference type="Proteomes" id="UP000076842">
    <property type="component" value="Unassembled WGS sequence"/>
</dbReference>
<protein>
    <recommendedName>
        <fullName evidence="2">glutathione transferase</fullName>
        <ecNumber evidence="2">2.5.1.18</ecNumber>
    </recommendedName>
</protein>
<dbReference type="PANTHER" id="PTHR44051">
    <property type="entry name" value="GLUTATHIONE S-TRANSFERASE-RELATED"/>
    <property type="match status" value="1"/>
</dbReference>
<dbReference type="InterPro" id="IPR004046">
    <property type="entry name" value="GST_C"/>
</dbReference>
<evidence type="ECO:0000313" key="10">
    <source>
        <dbReference type="Proteomes" id="UP000076842"/>
    </source>
</evidence>
<dbReference type="InterPro" id="IPR036249">
    <property type="entry name" value="Thioredoxin-like_sf"/>
</dbReference>
<accession>A0A165H1M3</accession>
<feature type="domain" description="GST C-terminal" evidence="8">
    <location>
        <begin position="97"/>
        <end position="225"/>
    </location>
</feature>
<evidence type="ECO:0000256" key="2">
    <source>
        <dbReference type="ARBA" id="ARBA00012452"/>
    </source>
</evidence>
<evidence type="ECO:0000256" key="6">
    <source>
        <dbReference type="RuleBase" id="RU003494"/>
    </source>
</evidence>
<dbReference type="CDD" id="cd03048">
    <property type="entry name" value="GST_N_Ure2p_like"/>
    <property type="match status" value="1"/>
</dbReference>
<dbReference type="FunFam" id="3.40.30.10:FF:000039">
    <property type="entry name" value="Glutathione S-transferase domain"/>
    <property type="match status" value="1"/>
</dbReference>
<dbReference type="SUPFAM" id="SSF52833">
    <property type="entry name" value="Thioredoxin-like"/>
    <property type="match status" value="1"/>
</dbReference>
<name>A0A165H1M3_9BASI</name>
<dbReference type="EMBL" id="KV423947">
    <property type="protein sequence ID" value="KZT58758.1"/>
    <property type="molecule type" value="Genomic_DNA"/>
</dbReference>
<dbReference type="PROSITE" id="PS50405">
    <property type="entry name" value="GST_CTER"/>
    <property type="match status" value="1"/>
</dbReference>
<comment type="function">
    <text evidence="5">Involved in the oxidative stress response and detoxification.</text>
</comment>
<dbReference type="InterPro" id="IPR010987">
    <property type="entry name" value="Glutathione-S-Trfase_C-like"/>
</dbReference>
<dbReference type="Gene3D" id="1.20.1050.130">
    <property type="match status" value="1"/>
</dbReference>
<evidence type="ECO:0000256" key="4">
    <source>
        <dbReference type="ARBA" id="ARBA00047960"/>
    </source>
</evidence>
<gene>
    <name evidence="9" type="ORF">CALCODRAFT_482045</name>
</gene>
<dbReference type="InterPro" id="IPR040079">
    <property type="entry name" value="Glutathione_S-Trfase"/>
</dbReference>
<dbReference type="SFLD" id="SFLDS00019">
    <property type="entry name" value="Glutathione_Transferase_(cytos"/>
    <property type="match status" value="1"/>
</dbReference>
<comment type="similarity">
    <text evidence="1 6">Belongs to the GST superfamily.</text>
</comment>
<keyword evidence="10" id="KW-1185">Reference proteome</keyword>